<dbReference type="RefSeq" id="WP_070088995.1">
    <property type="nucleotide sequence ID" value="NZ_CABMJS010000018.1"/>
</dbReference>
<comment type="caution">
    <text evidence="1">The sequence shown here is derived from an EMBL/GenBank/DDBJ whole genome shotgun (WGS) entry which is preliminary data.</text>
</comment>
<accession>A0A9D3AJV1</accession>
<proteinExistence type="predicted"/>
<dbReference type="Proteomes" id="UP000813420">
    <property type="component" value="Unassembled WGS sequence"/>
</dbReference>
<reference evidence="1" key="2">
    <citation type="submission" date="2021-09" db="EMBL/GenBank/DDBJ databases">
        <authorList>
            <person name="Gilroy R."/>
        </authorList>
    </citation>
    <scope>NUCLEOTIDE SEQUENCE</scope>
    <source>
        <strain evidence="1">USAMLcec4-12693</strain>
    </source>
</reference>
<evidence type="ECO:0000313" key="1">
    <source>
        <dbReference type="EMBL" id="HJH50687.1"/>
    </source>
</evidence>
<protein>
    <submittedName>
        <fullName evidence="1">Uncharacterized protein</fullName>
    </submittedName>
</protein>
<evidence type="ECO:0000313" key="2">
    <source>
        <dbReference type="Proteomes" id="UP000813420"/>
    </source>
</evidence>
<dbReference type="AlphaFoldDB" id="A0A9D3AJV1"/>
<sequence length="91" mass="10291">MNEWMDHPMLKNMDPVKLELIRSAASKTKGKSGKALAPVMMALITSANKKGIRFTPDEMTMIISILKEGKSEEEQARIDQMLKMMHGMLKK</sequence>
<dbReference type="EMBL" id="DYXE01000086">
    <property type="protein sequence ID" value="HJH50687.1"/>
    <property type="molecule type" value="Genomic_DNA"/>
</dbReference>
<organism evidence="1 2">
    <name type="scientific">Merdimonas faecis</name>
    <dbReference type="NCBI Taxonomy" id="1653435"/>
    <lineage>
        <taxon>Bacteria</taxon>
        <taxon>Bacillati</taxon>
        <taxon>Bacillota</taxon>
        <taxon>Clostridia</taxon>
        <taxon>Lachnospirales</taxon>
        <taxon>Lachnospiraceae</taxon>
        <taxon>Merdimonas</taxon>
    </lineage>
</organism>
<reference evidence="1" key="1">
    <citation type="journal article" date="2021" name="PeerJ">
        <title>Extensive microbial diversity within the chicken gut microbiome revealed by metagenomics and culture.</title>
        <authorList>
            <person name="Gilroy R."/>
            <person name="Ravi A."/>
            <person name="Getino M."/>
            <person name="Pursley I."/>
            <person name="Horton D.L."/>
            <person name="Alikhan N.F."/>
            <person name="Baker D."/>
            <person name="Gharbi K."/>
            <person name="Hall N."/>
            <person name="Watson M."/>
            <person name="Adriaenssens E.M."/>
            <person name="Foster-Nyarko E."/>
            <person name="Jarju S."/>
            <person name="Secka A."/>
            <person name="Antonio M."/>
            <person name="Oren A."/>
            <person name="Chaudhuri R.R."/>
            <person name="La Ragione R."/>
            <person name="Hildebrand F."/>
            <person name="Pallen M.J."/>
        </authorList>
    </citation>
    <scope>NUCLEOTIDE SEQUENCE</scope>
    <source>
        <strain evidence="1">USAMLcec4-12693</strain>
    </source>
</reference>
<name>A0A9D3AJV1_9FIRM</name>
<dbReference type="OrthoDB" id="1912088at2"/>
<gene>
    <name evidence="1" type="ORF">K8V39_10530</name>
</gene>